<dbReference type="PROSITE" id="PS50110">
    <property type="entry name" value="RESPONSE_REGULATORY"/>
    <property type="match status" value="1"/>
</dbReference>
<evidence type="ECO:0000256" key="5">
    <source>
        <dbReference type="ARBA" id="ARBA00023163"/>
    </source>
</evidence>
<name>A0ABT2UP68_9BACL</name>
<evidence type="ECO:0000256" key="4">
    <source>
        <dbReference type="ARBA" id="ARBA00023125"/>
    </source>
</evidence>
<dbReference type="Gene3D" id="3.40.50.2300">
    <property type="match status" value="1"/>
</dbReference>
<dbReference type="InterPro" id="IPR039420">
    <property type="entry name" value="WalR-like"/>
</dbReference>
<comment type="caution">
    <text evidence="10">The sequence shown here is derived from an EMBL/GenBank/DDBJ whole genome shotgun (WGS) entry which is preliminary data.</text>
</comment>
<keyword evidence="4 7" id="KW-0238">DNA-binding</keyword>
<feature type="domain" description="OmpR/PhoB-type" evidence="9">
    <location>
        <begin position="126"/>
        <end position="225"/>
    </location>
</feature>
<dbReference type="Gene3D" id="1.10.10.10">
    <property type="entry name" value="Winged helix-like DNA-binding domain superfamily/Winged helix DNA-binding domain"/>
    <property type="match status" value="1"/>
</dbReference>
<evidence type="ECO:0000256" key="2">
    <source>
        <dbReference type="ARBA" id="ARBA00023012"/>
    </source>
</evidence>
<evidence type="ECO:0000256" key="1">
    <source>
        <dbReference type="ARBA" id="ARBA00022553"/>
    </source>
</evidence>
<dbReference type="SMART" id="SM00448">
    <property type="entry name" value="REC"/>
    <property type="match status" value="1"/>
</dbReference>
<keyword evidence="5" id="KW-0804">Transcription</keyword>
<dbReference type="RefSeq" id="WP_262687255.1">
    <property type="nucleotide sequence ID" value="NZ_JAOQIO010000103.1"/>
</dbReference>
<reference evidence="10 11" key="1">
    <citation type="submission" date="2022-09" db="EMBL/GenBank/DDBJ databases">
        <authorList>
            <person name="Han X.L."/>
            <person name="Wang Q."/>
            <person name="Lu T."/>
        </authorList>
    </citation>
    <scope>NUCLEOTIDE SEQUENCE [LARGE SCALE GENOMIC DNA]</scope>
    <source>
        <strain evidence="10 11">WQ 127069</strain>
    </source>
</reference>
<feature type="domain" description="Response regulatory" evidence="8">
    <location>
        <begin position="3"/>
        <end position="116"/>
    </location>
</feature>
<evidence type="ECO:0000259" key="9">
    <source>
        <dbReference type="PROSITE" id="PS51755"/>
    </source>
</evidence>
<dbReference type="Pfam" id="PF00072">
    <property type="entry name" value="Response_reg"/>
    <property type="match status" value="1"/>
</dbReference>
<sequence length="229" mass="25749">MKTIMIVEDEPAISRVLSAYIKKAGYDCVVCSRGDEAVEQLGTVQPVLILLDVMLPGMDGWEVLREVRSRNACPVIMLTARGDIGDRLAGLNSGADDYMTKPFEPEEVVARIHAVLRRPSHALIAEDQKHYGSLRIHFKSRTVYLNGVSLSLTPKDLAVLLFLAEHPNQIFSREQLIERVWGMDYEGSDRAVDHAIKRLRQALLHMSPEEGEIRTLRGTGYQFYANQTT</sequence>
<dbReference type="PROSITE" id="PS51755">
    <property type="entry name" value="OMPR_PHOB"/>
    <property type="match status" value="1"/>
</dbReference>
<dbReference type="InterPro" id="IPR036388">
    <property type="entry name" value="WH-like_DNA-bd_sf"/>
</dbReference>
<organism evidence="10 11">
    <name type="scientific">Paenibacillus baimaensis</name>
    <dbReference type="NCBI Taxonomy" id="2982185"/>
    <lineage>
        <taxon>Bacteria</taxon>
        <taxon>Bacillati</taxon>
        <taxon>Bacillota</taxon>
        <taxon>Bacilli</taxon>
        <taxon>Bacillales</taxon>
        <taxon>Paenibacillaceae</taxon>
        <taxon>Paenibacillus</taxon>
    </lineage>
</organism>
<dbReference type="PANTHER" id="PTHR48111">
    <property type="entry name" value="REGULATOR OF RPOS"/>
    <property type="match status" value="1"/>
</dbReference>
<dbReference type="InterPro" id="IPR001789">
    <property type="entry name" value="Sig_transdc_resp-reg_receiver"/>
</dbReference>
<evidence type="ECO:0000259" key="8">
    <source>
        <dbReference type="PROSITE" id="PS50110"/>
    </source>
</evidence>
<feature type="modified residue" description="4-aspartylphosphate" evidence="6">
    <location>
        <position position="52"/>
    </location>
</feature>
<evidence type="ECO:0000256" key="6">
    <source>
        <dbReference type="PROSITE-ProRule" id="PRU00169"/>
    </source>
</evidence>
<dbReference type="Proteomes" id="UP001652445">
    <property type="component" value="Unassembled WGS sequence"/>
</dbReference>
<keyword evidence="11" id="KW-1185">Reference proteome</keyword>
<keyword evidence="2" id="KW-0902">Two-component regulatory system</keyword>
<keyword evidence="1 6" id="KW-0597">Phosphoprotein</keyword>
<evidence type="ECO:0000256" key="7">
    <source>
        <dbReference type="PROSITE-ProRule" id="PRU01091"/>
    </source>
</evidence>
<keyword evidence="3" id="KW-0805">Transcription regulation</keyword>
<evidence type="ECO:0000313" key="10">
    <source>
        <dbReference type="EMBL" id="MCU6796435.1"/>
    </source>
</evidence>
<dbReference type="Gene3D" id="6.10.250.690">
    <property type="match status" value="1"/>
</dbReference>
<dbReference type="CDD" id="cd17574">
    <property type="entry name" value="REC_OmpR"/>
    <property type="match status" value="1"/>
</dbReference>
<dbReference type="InterPro" id="IPR001867">
    <property type="entry name" value="OmpR/PhoB-type_DNA-bd"/>
</dbReference>
<evidence type="ECO:0000313" key="11">
    <source>
        <dbReference type="Proteomes" id="UP001652445"/>
    </source>
</evidence>
<proteinExistence type="predicted"/>
<dbReference type="Pfam" id="PF00486">
    <property type="entry name" value="Trans_reg_C"/>
    <property type="match status" value="1"/>
</dbReference>
<dbReference type="CDD" id="cd00383">
    <property type="entry name" value="trans_reg_C"/>
    <property type="match status" value="1"/>
</dbReference>
<dbReference type="PANTHER" id="PTHR48111:SF1">
    <property type="entry name" value="TWO-COMPONENT RESPONSE REGULATOR ORR33"/>
    <property type="match status" value="1"/>
</dbReference>
<feature type="DNA-binding region" description="OmpR/PhoB-type" evidence="7">
    <location>
        <begin position="126"/>
        <end position="225"/>
    </location>
</feature>
<dbReference type="SUPFAM" id="SSF52172">
    <property type="entry name" value="CheY-like"/>
    <property type="match status" value="1"/>
</dbReference>
<protein>
    <submittedName>
        <fullName evidence="10">Response regulator transcription factor</fullName>
    </submittedName>
</protein>
<accession>A0ABT2UP68</accession>
<dbReference type="SMART" id="SM00862">
    <property type="entry name" value="Trans_reg_C"/>
    <property type="match status" value="1"/>
</dbReference>
<dbReference type="EMBL" id="JAOQIO010000103">
    <property type="protein sequence ID" value="MCU6796435.1"/>
    <property type="molecule type" value="Genomic_DNA"/>
</dbReference>
<evidence type="ECO:0000256" key="3">
    <source>
        <dbReference type="ARBA" id="ARBA00023015"/>
    </source>
</evidence>
<dbReference type="InterPro" id="IPR011006">
    <property type="entry name" value="CheY-like_superfamily"/>
</dbReference>
<gene>
    <name evidence="10" type="ORF">OB236_30355</name>
</gene>